<proteinExistence type="predicted"/>
<feature type="domain" description="Cyclic nucleotide-binding" evidence="1">
    <location>
        <begin position="398"/>
        <end position="514"/>
    </location>
</feature>
<dbReference type="Gene3D" id="2.60.120.10">
    <property type="entry name" value="Jelly Rolls"/>
    <property type="match status" value="1"/>
</dbReference>
<keyword evidence="4" id="KW-1185">Reference proteome</keyword>
<dbReference type="SUPFAM" id="SSF51206">
    <property type="entry name" value="cAMP-binding domain-like"/>
    <property type="match status" value="1"/>
</dbReference>
<evidence type="ECO:0000259" key="1">
    <source>
        <dbReference type="PROSITE" id="PS50042"/>
    </source>
</evidence>
<dbReference type="InterPro" id="IPR000182">
    <property type="entry name" value="GNAT_dom"/>
</dbReference>
<dbReference type="Pfam" id="PF13508">
    <property type="entry name" value="Acetyltransf_7"/>
    <property type="match status" value="1"/>
</dbReference>
<reference evidence="3 4" key="1">
    <citation type="submission" date="2019-08" db="EMBL/GenBank/DDBJ databases">
        <title>Complete genome sequence of Candidatus Uab amorphum.</title>
        <authorList>
            <person name="Shiratori T."/>
            <person name="Suzuki S."/>
            <person name="Kakizawa Y."/>
            <person name="Ishida K."/>
        </authorList>
    </citation>
    <scope>NUCLEOTIDE SEQUENCE [LARGE SCALE GENOMIC DNA]</scope>
    <source>
        <strain evidence="3 4">SRT547</strain>
    </source>
</reference>
<dbReference type="KEGG" id="uam:UABAM_01184"/>
<dbReference type="Gene3D" id="3.40.630.30">
    <property type="match status" value="1"/>
</dbReference>
<dbReference type="EMBL" id="AP019860">
    <property type="protein sequence ID" value="BBM82841.1"/>
    <property type="molecule type" value="Genomic_DNA"/>
</dbReference>
<dbReference type="CDD" id="cd00038">
    <property type="entry name" value="CAP_ED"/>
    <property type="match status" value="1"/>
</dbReference>
<sequence length="535" mass="61050">MFSVRQATEKDAEGIRDLFVASYGTDYPYQQFYDLYYIKKMCFSDSYVVLVCEDDDGKIMATGSVVMDVGAYTDLIGEFGRLIVHPDARGRGAGNLLMEKRLEFIRKRLHVGIVEARAIHPFAQKISDRYDFKAVGFLPQKHYIKGRRESVAHLVQYFDNSLELRKSNPQIIPQVHTLAEVALTNVGIPSDVVVHEKVIPYPYNGGYRIKELDNDEYAALLRIQRGRLKNREVFGPVRLHYGFSRLHAKNANYLLTMDSDVIVGAVGYIYDKAEKSAKIFEVIAIHDDSIRFLLSQLNEKLKKMGAEYIEIDVSAHAPQMQKTLLELGFLPTSYIPAFAFDDTFRLDLVRMVRLELPFDIREIKLIPIVKPISEIVSAEFQKQNLRVHIGEGMRSVPFFRGLSDEQLQRLALISTANYYKKDEKILCEDELSQRLHIVLEGNVEVYKQQKLVGKLQKFDSLGEMSLALEQNQHTATAIAVDNVKTVAFQYEDLKELSGVRPDIALVIYQNLTTGLAEKLDKVNQDLLRLKQAEKS</sequence>
<dbReference type="PROSITE" id="PS51186">
    <property type="entry name" value="GNAT"/>
    <property type="match status" value="1"/>
</dbReference>
<dbReference type="SMART" id="SM00100">
    <property type="entry name" value="cNMP"/>
    <property type="match status" value="1"/>
</dbReference>
<dbReference type="GO" id="GO:0016747">
    <property type="term" value="F:acyltransferase activity, transferring groups other than amino-acyl groups"/>
    <property type="evidence" value="ECO:0007669"/>
    <property type="project" value="InterPro"/>
</dbReference>
<name>A0A5S9IK42_UABAM</name>
<dbReference type="SUPFAM" id="SSF55729">
    <property type="entry name" value="Acyl-CoA N-acyltransferases (Nat)"/>
    <property type="match status" value="2"/>
</dbReference>
<dbReference type="Pfam" id="PF00027">
    <property type="entry name" value="cNMP_binding"/>
    <property type="match status" value="1"/>
</dbReference>
<dbReference type="Proteomes" id="UP000326354">
    <property type="component" value="Chromosome"/>
</dbReference>
<dbReference type="CDD" id="cd04301">
    <property type="entry name" value="NAT_SF"/>
    <property type="match status" value="1"/>
</dbReference>
<evidence type="ECO:0000313" key="3">
    <source>
        <dbReference type="EMBL" id="BBM82841.1"/>
    </source>
</evidence>
<evidence type="ECO:0000313" key="4">
    <source>
        <dbReference type="Proteomes" id="UP000326354"/>
    </source>
</evidence>
<dbReference type="OrthoDB" id="9786503at2"/>
<dbReference type="InterPro" id="IPR016181">
    <property type="entry name" value="Acyl_CoA_acyltransferase"/>
</dbReference>
<protein>
    <submittedName>
        <fullName evidence="3">Crp/Fnr family transcriptional regulator</fullName>
    </submittedName>
</protein>
<accession>A0A5S9IK42</accession>
<dbReference type="InterPro" id="IPR000595">
    <property type="entry name" value="cNMP-bd_dom"/>
</dbReference>
<dbReference type="InterPro" id="IPR014710">
    <property type="entry name" value="RmlC-like_jellyroll"/>
</dbReference>
<dbReference type="AlphaFoldDB" id="A0A5S9IK42"/>
<dbReference type="InterPro" id="IPR018490">
    <property type="entry name" value="cNMP-bd_dom_sf"/>
</dbReference>
<dbReference type="RefSeq" id="WP_151967068.1">
    <property type="nucleotide sequence ID" value="NZ_AP019860.1"/>
</dbReference>
<evidence type="ECO:0000259" key="2">
    <source>
        <dbReference type="PROSITE" id="PS51186"/>
    </source>
</evidence>
<gene>
    <name evidence="3" type="ORF">UABAM_01184</name>
</gene>
<dbReference type="PROSITE" id="PS50042">
    <property type="entry name" value="CNMP_BINDING_3"/>
    <property type="match status" value="1"/>
</dbReference>
<feature type="domain" description="N-acetyltransferase" evidence="2">
    <location>
        <begin position="2"/>
        <end position="169"/>
    </location>
</feature>
<organism evidence="3 4">
    <name type="scientific">Uabimicrobium amorphum</name>
    <dbReference type="NCBI Taxonomy" id="2596890"/>
    <lineage>
        <taxon>Bacteria</taxon>
        <taxon>Pseudomonadati</taxon>
        <taxon>Planctomycetota</taxon>
        <taxon>Candidatus Uabimicrobiia</taxon>
        <taxon>Candidatus Uabimicrobiales</taxon>
        <taxon>Candidatus Uabimicrobiaceae</taxon>
        <taxon>Candidatus Uabimicrobium</taxon>
    </lineage>
</organism>